<dbReference type="PANTHER" id="PTHR37953:SF1">
    <property type="entry name" value="UPF0127 PROTEIN MJ1496"/>
    <property type="match status" value="1"/>
</dbReference>
<dbReference type="EMBL" id="JAGGKC010000041">
    <property type="protein sequence ID" value="MBP1920803.1"/>
    <property type="molecule type" value="Genomic_DNA"/>
</dbReference>
<proteinExistence type="predicted"/>
<evidence type="ECO:0000313" key="1">
    <source>
        <dbReference type="EMBL" id="MBP1920803.1"/>
    </source>
</evidence>
<gene>
    <name evidence="1" type="ORF">J2Z34_003320</name>
</gene>
<evidence type="ECO:0000313" key="2">
    <source>
        <dbReference type="Proteomes" id="UP001519271"/>
    </source>
</evidence>
<reference evidence="1 2" key="1">
    <citation type="submission" date="2021-03" db="EMBL/GenBank/DDBJ databases">
        <title>Genomic Encyclopedia of Type Strains, Phase IV (KMG-IV): sequencing the most valuable type-strain genomes for metagenomic binning, comparative biology and taxonomic classification.</title>
        <authorList>
            <person name="Goeker M."/>
        </authorList>
    </citation>
    <scope>NUCLEOTIDE SEQUENCE [LARGE SCALE GENOMIC DNA]</scope>
    <source>
        <strain evidence="1 2">DSM 6139</strain>
    </source>
</reference>
<comment type="caution">
    <text evidence="1">The sequence shown here is derived from an EMBL/GenBank/DDBJ whole genome shotgun (WGS) entry which is preliminary data.</text>
</comment>
<accession>A0ABS4G8C0</accession>
<dbReference type="PANTHER" id="PTHR37953">
    <property type="entry name" value="UPF0127 PROTEIN MJ1496"/>
    <property type="match status" value="1"/>
</dbReference>
<dbReference type="InterPro" id="IPR003795">
    <property type="entry name" value="DUF192"/>
</dbReference>
<sequence length="113" mass="12434">MAILVNKTRQLEVLSKVEMADTFISRLKGLLGRESLEAGSGLMIKPCNSIHCFFMKFPIDVAFVDKDQRVIRVIAGMKPFSTSPIVTGAKFVIEANTGEFSGKLEQGDIVEIL</sequence>
<dbReference type="RefSeq" id="WP_209460963.1">
    <property type="nucleotide sequence ID" value="NZ_JAGGKC010000041.1"/>
</dbReference>
<dbReference type="InterPro" id="IPR038695">
    <property type="entry name" value="Saro_0823-like_sf"/>
</dbReference>
<dbReference type="Proteomes" id="UP001519271">
    <property type="component" value="Unassembled WGS sequence"/>
</dbReference>
<protein>
    <submittedName>
        <fullName evidence="1">Uncharacterized membrane protein (UPF0127 family)</fullName>
    </submittedName>
</protein>
<organism evidence="1 2">
    <name type="scientific">Youngiibacter multivorans</name>
    <dbReference type="NCBI Taxonomy" id="937251"/>
    <lineage>
        <taxon>Bacteria</taxon>
        <taxon>Bacillati</taxon>
        <taxon>Bacillota</taxon>
        <taxon>Clostridia</taxon>
        <taxon>Eubacteriales</taxon>
        <taxon>Clostridiaceae</taxon>
        <taxon>Youngiibacter</taxon>
    </lineage>
</organism>
<keyword evidence="2" id="KW-1185">Reference proteome</keyword>
<dbReference type="Pfam" id="PF02643">
    <property type="entry name" value="DUF192"/>
    <property type="match status" value="1"/>
</dbReference>
<name>A0ABS4G8C0_9CLOT</name>
<dbReference type="Gene3D" id="2.60.120.1140">
    <property type="entry name" value="Protein of unknown function DUF192"/>
    <property type="match status" value="1"/>
</dbReference>